<accession>A0A9D9E2M3</accession>
<reference evidence="17" key="1">
    <citation type="submission" date="2020-10" db="EMBL/GenBank/DDBJ databases">
        <authorList>
            <person name="Gilroy R."/>
        </authorList>
    </citation>
    <scope>NUCLEOTIDE SEQUENCE</scope>
    <source>
        <strain evidence="17">G3-4614</strain>
    </source>
</reference>
<feature type="transmembrane region" description="Helical" evidence="16">
    <location>
        <begin position="134"/>
        <end position="156"/>
    </location>
</feature>
<dbReference type="GO" id="GO:0012505">
    <property type="term" value="C:endomembrane system"/>
    <property type="evidence" value="ECO:0007669"/>
    <property type="project" value="UniProtKB-SubCell"/>
</dbReference>
<dbReference type="InterPro" id="IPR000462">
    <property type="entry name" value="CDP-OH_P_trans"/>
</dbReference>
<dbReference type="InterPro" id="IPR043130">
    <property type="entry name" value="CDP-OH_PTrfase_TM_dom"/>
</dbReference>
<name>A0A9D9E2M3_9BACT</name>
<sequence>MKKHIPNFITCLNLLCGCLACITAFEGTVGGEHKIFIASLFICAAAVFDFLDGFAARLLKAYSPMGKELDSLSDLVSFGLAPGLIAYLFASDLVLTYNTIPAGKYVPYLALLIPIFSALRLAKFNIDERQTTSFIGLPVPANALFWIGVYFFGISYGLEYPYIWMVLVILFSYLMVSEIPMFSLKFSNYSIKDNFLRYLIIVAAIVSVSIFGLGGFAPVIVLYILLSLLQNCLHLKK</sequence>
<dbReference type="PANTHER" id="PTHR14269">
    <property type="entry name" value="CDP-DIACYLGLYCEROL--GLYCEROL-3-PHOSPHATE 3-PHOSPHATIDYLTRANSFERASE-RELATED"/>
    <property type="match status" value="1"/>
</dbReference>
<dbReference type="Proteomes" id="UP000823636">
    <property type="component" value="Unassembled WGS sequence"/>
</dbReference>
<evidence type="ECO:0000256" key="9">
    <source>
        <dbReference type="ARBA" id="ARBA00022989"/>
    </source>
</evidence>
<feature type="transmembrane region" description="Helical" evidence="16">
    <location>
        <begin position="162"/>
        <end position="184"/>
    </location>
</feature>
<dbReference type="PANTHER" id="PTHR14269:SF61">
    <property type="entry name" value="CDP-DIACYLGLYCEROL--SERINE O-PHOSPHATIDYLTRANSFERASE"/>
    <property type="match status" value="1"/>
</dbReference>
<evidence type="ECO:0000313" key="18">
    <source>
        <dbReference type="Proteomes" id="UP000823636"/>
    </source>
</evidence>
<dbReference type="NCBIfam" id="TIGR00473">
    <property type="entry name" value="pssA"/>
    <property type="match status" value="1"/>
</dbReference>
<evidence type="ECO:0000256" key="3">
    <source>
        <dbReference type="ARBA" id="ARBA00010441"/>
    </source>
</evidence>
<keyword evidence="10" id="KW-0443">Lipid metabolism</keyword>
<protein>
    <recommendedName>
        <fullName evidence="5">CDP-diacylglycerol--serine O-phosphatidyltransferase</fullName>
        <ecNumber evidence="4">2.7.8.8</ecNumber>
    </recommendedName>
    <alternativeName>
        <fullName evidence="14">Phosphatidylserine synthase</fullName>
    </alternativeName>
</protein>
<evidence type="ECO:0000256" key="10">
    <source>
        <dbReference type="ARBA" id="ARBA00023098"/>
    </source>
</evidence>
<keyword evidence="7 15" id="KW-0808">Transferase</keyword>
<evidence type="ECO:0000256" key="8">
    <source>
        <dbReference type="ARBA" id="ARBA00022692"/>
    </source>
</evidence>
<dbReference type="InterPro" id="IPR004533">
    <property type="entry name" value="CDP-diaglyc--ser_O-PTrfase"/>
</dbReference>
<feature type="transmembrane region" description="Helical" evidence="16">
    <location>
        <begin position="34"/>
        <end position="51"/>
    </location>
</feature>
<dbReference type="Pfam" id="PF01066">
    <property type="entry name" value="CDP-OH_P_transf"/>
    <property type="match status" value="1"/>
</dbReference>
<dbReference type="EC" id="2.7.8.8" evidence="4"/>
<dbReference type="GO" id="GO:0003882">
    <property type="term" value="F:CDP-diacylglycerol-serine O-phosphatidyltransferase activity"/>
    <property type="evidence" value="ECO:0007669"/>
    <property type="project" value="UniProtKB-EC"/>
</dbReference>
<keyword evidence="11 16" id="KW-0472">Membrane</keyword>
<keyword evidence="6" id="KW-0444">Lipid biosynthesis</keyword>
<evidence type="ECO:0000256" key="1">
    <source>
        <dbReference type="ARBA" id="ARBA00000287"/>
    </source>
</evidence>
<evidence type="ECO:0000256" key="7">
    <source>
        <dbReference type="ARBA" id="ARBA00022679"/>
    </source>
</evidence>
<dbReference type="EMBL" id="JADIMW010000015">
    <property type="protein sequence ID" value="MBO8437592.1"/>
    <property type="molecule type" value="Genomic_DNA"/>
</dbReference>
<keyword evidence="9 16" id="KW-1133">Transmembrane helix</keyword>
<comment type="subcellular location">
    <subcellularLocation>
        <location evidence="2">Endomembrane system</location>
        <topology evidence="2">Multi-pass membrane protein</topology>
    </subcellularLocation>
</comment>
<evidence type="ECO:0000256" key="6">
    <source>
        <dbReference type="ARBA" id="ARBA00022516"/>
    </source>
</evidence>
<evidence type="ECO:0000313" key="17">
    <source>
        <dbReference type="EMBL" id="MBO8437592.1"/>
    </source>
</evidence>
<feature type="transmembrane region" description="Helical" evidence="16">
    <location>
        <begin position="72"/>
        <end position="90"/>
    </location>
</feature>
<keyword evidence="8 16" id="KW-0812">Transmembrane</keyword>
<organism evidence="17 18">
    <name type="scientific">Candidatus Caccoplasma merdipullorum</name>
    <dbReference type="NCBI Taxonomy" id="2840718"/>
    <lineage>
        <taxon>Bacteria</taxon>
        <taxon>Pseudomonadati</taxon>
        <taxon>Bacteroidota</taxon>
        <taxon>Bacteroidia</taxon>
        <taxon>Bacteroidales</taxon>
        <taxon>Bacteroidaceae</taxon>
        <taxon>Bacteroidaceae incertae sedis</taxon>
        <taxon>Candidatus Caccoplasma</taxon>
    </lineage>
</organism>
<feature type="transmembrane region" description="Helical" evidence="16">
    <location>
        <begin position="105"/>
        <end position="122"/>
    </location>
</feature>
<keyword evidence="12" id="KW-0594">Phospholipid biosynthesis</keyword>
<evidence type="ECO:0000256" key="14">
    <source>
        <dbReference type="ARBA" id="ARBA00032361"/>
    </source>
</evidence>
<dbReference type="PROSITE" id="PS00379">
    <property type="entry name" value="CDP_ALCOHOL_P_TRANSF"/>
    <property type="match status" value="1"/>
</dbReference>
<reference evidence="17" key="2">
    <citation type="journal article" date="2021" name="PeerJ">
        <title>Extensive microbial diversity within the chicken gut microbiome revealed by metagenomics and culture.</title>
        <authorList>
            <person name="Gilroy R."/>
            <person name="Ravi A."/>
            <person name="Getino M."/>
            <person name="Pursley I."/>
            <person name="Horton D.L."/>
            <person name="Alikhan N.F."/>
            <person name="Baker D."/>
            <person name="Gharbi K."/>
            <person name="Hall N."/>
            <person name="Watson M."/>
            <person name="Adriaenssens E.M."/>
            <person name="Foster-Nyarko E."/>
            <person name="Jarju S."/>
            <person name="Secka A."/>
            <person name="Antonio M."/>
            <person name="Oren A."/>
            <person name="Chaudhuri R.R."/>
            <person name="La Ragione R."/>
            <person name="Hildebrand F."/>
            <person name="Pallen M.J."/>
        </authorList>
    </citation>
    <scope>NUCLEOTIDE SEQUENCE</scope>
    <source>
        <strain evidence="17">G3-4614</strain>
    </source>
</reference>
<dbReference type="PROSITE" id="PS51257">
    <property type="entry name" value="PROKAR_LIPOPROTEIN"/>
    <property type="match status" value="1"/>
</dbReference>
<proteinExistence type="inferred from homology"/>
<dbReference type="GO" id="GO:0016020">
    <property type="term" value="C:membrane"/>
    <property type="evidence" value="ECO:0007669"/>
    <property type="project" value="InterPro"/>
</dbReference>
<evidence type="ECO:0000256" key="15">
    <source>
        <dbReference type="RuleBase" id="RU003750"/>
    </source>
</evidence>
<comment type="caution">
    <text evidence="17">The sequence shown here is derived from an EMBL/GenBank/DDBJ whole genome shotgun (WGS) entry which is preliminary data.</text>
</comment>
<gene>
    <name evidence="17" type="primary">pssA</name>
    <name evidence="17" type="ORF">IAC54_01670</name>
</gene>
<evidence type="ECO:0000256" key="2">
    <source>
        <dbReference type="ARBA" id="ARBA00004127"/>
    </source>
</evidence>
<comment type="catalytic activity">
    <reaction evidence="1">
        <text>a CDP-1,2-diacyl-sn-glycerol + L-serine = a 1,2-diacyl-sn-glycero-3-phospho-L-serine + CMP + H(+)</text>
        <dbReference type="Rhea" id="RHEA:16913"/>
        <dbReference type="ChEBI" id="CHEBI:15378"/>
        <dbReference type="ChEBI" id="CHEBI:33384"/>
        <dbReference type="ChEBI" id="CHEBI:57262"/>
        <dbReference type="ChEBI" id="CHEBI:58332"/>
        <dbReference type="ChEBI" id="CHEBI:60377"/>
        <dbReference type="EC" id="2.7.8.8"/>
    </reaction>
</comment>
<comment type="similarity">
    <text evidence="3 15">Belongs to the CDP-alcohol phosphatidyltransferase class-I family.</text>
</comment>
<evidence type="ECO:0000256" key="11">
    <source>
        <dbReference type="ARBA" id="ARBA00023136"/>
    </source>
</evidence>
<dbReference type="AlphaFoldDB" id="A0A9D9E2M3"/>
<evidence type="ECO:0000256" key="5">
    <source>
        <dbReference type="ARBA" id="ARBA00017171"/>
    </source>
</evidence>
<dbReference type="InterPro" id="IPR048254">
    <property type="entry name" value="CDP_ALCOHOL_P_TRANSF_CS"/>
</dbReference>
<feature type="transmembrane region" description="Helical" evidence="16">
    <location>
        <begin position="196"/>
        <end position="226"/>
    </location>
</feature>
<evidence type="ECO:0000256" key="16">
    <source>
        <dbReference type="SAM" id="Phobius"/>
    </source>
</evidence>
<dbReference type="InterPro" id="IPR050324">
    <property type="entry name" value="CDP-alcohol_PTase-I"/>
</dbReference>
<evidence type="ECO:0000256" key="13">
    <source>
        <dbReference type="ARBA" id="ARBA00023264"/>
    </source>
</evidence>
<evidence type="ECO:0000256" key="12">
    <source>
        <dbReference type="ARBA" id="ARBA00023209"/>
    </source>
</evidence>
<evidence type="ECO:0000256" key="4">
    <source>
        <dbReference type="ARBA" id="ARBA00013174"/>
    </source>
</evidence>
<dbReference type="Gene3D" id="1.20.120.1760">
    <property type="match status" value="1"/>
</dbReference>
<dbReference type="GO" id="GO:0008654">
    <property type="term" value="P:phospholipid biosynthetic process"/>
    <property type="evidence" value="ECO:0007669"/>
    <property type="project" value="UniProtKB-KW"/>
</dbReference>
<keyword evidence="13" id="KW-1208">Phospholipid metabolism</keyword>